<accession>A0A934V5N7</accession>
<feature type="region of interest" description="Disordered" evidence="1">
    <location>
        <begin position="27"/>
        <end position="61"/>
    </location>
</feature>
<reference evidence="2" key="1">
    <citation type="submission" date="2020-12" db="EMBL/GenBank/DDBJ databases">
        <title>Prauserella sp. ASG 168, a novel actinomycete isolated from cave rock.</title>
        <authorList>
            <person name="Suriyachadkun C."/>
        </authorList>
    </citation>
    <scope>NUCLEOTIDE SEQUENCE</scope>
    <source>
        <strain evidence="2">ASG 168</strain>
    </source>
</reference>
<dbReference type="Proteomes" id="UP000635245">
    <property type="component" value="Unassembled WGS sequence"/>
</dbReference>
<name>A0A934V5N7_9PSEU</name>
<evidence type="ECO:0000313" key="2">
    <source>
        <dbReference type="EMBL" id="MBK1786702.1"/>
    </source>
</evidence>
<proteinExistence type="predicted"/>
<evidence type="ECO:0000256" key="1">
    <source>
        <dbReference type="SAM" id="MobiDB-lite"/>
    </source>
</evidence>
<organism evidence="2 3">
    <name type="scientific">Prauserella cavernicola</name>
    <dbReference type="NCBI Taxonomy" id="2800127"/>
    <lineage>
        <taxon>Bacteria</taxon>
        <taxon>Bacillati</taxon>
        <taxon>Actinomycetota</taxon>
        <taxon>Actinomycetes</taxon>
        <taxon>Pseudonocardiales</taxon>
        <taxon>Pseudonocardiaceae</taxon>
        <taxon>Prauserella</taxon>
    </lineage>
</organism>
<dbReference type="AlphaFoldDB" id="A0A934V5N7"/>
<dbReference type="EMBL" id="JAENJH010000005">
    <property type="protein sequence ID" value="MBK1786702.1"/>
    <property type="molecule type" value="Genomic_DNA"/>
</dbReference>
<sequence length="183" mass="19959">MPVLIVVVSLTVGGGLLARELYQTPSTAEPAVANDPAPPPLRPQQQPGPPTVELASDAAAHPEAEPVRDLLQRHFDSINAGDYDRWSNTVVAERVQAQPRKEWQKNYQTTRDGSIRVFRLEAAPENTLTALIGFTSTQDASDGPPDLQEPCIIWRLAFPLTQVGGEWKIDAVTTGTIPEREAC</sequence>
<gene>
    <name evidence="2" type="ORF">JHE00_20440</name>
</gene>
<keyword evidence="3" id="KW-1185">Reference proteome</keyword>
<protein>
    <submittedName>
        <fullName evidence="2">Uncharacterized protein</fullName>
    </submittedName>
</protein>
<evidence type="ECO:0000313" key="3">
    <source>
        <dbReference type="Proteomes" id="UP000635245"/>
    </source>
</evidence>
<comment type="caution">
    <text evidence="2">The sequence shown here is derived from an EMBL/GenBank/DDBJ whole genome shotgun (WGS) entry which is preliminary data.</text>
</comment>
<feature type="compositionally biased region" description="Pro residues" evidence="1">
    <location>
        <begin position="36"/>
        <end position="50"/>
    </location>
</feature>